<reference evidence="9 11" key="2">
    <citation type="submission" date="2019-01" db="EMBL/GenBank/DDBJ databases">
        <title>High-quality-draft genome sequences of five non-tuberculosis mycobacteriaceae isolated from a nosocomial environment.</title>
        <authorList>
            <person name="Tiago I."/>
            <person name="Alarico S."/>
            <person name="Pereira S.G."/>
            <person name="Coelho C."/>
            <person name="Maranha A."/>
            <person name="Empadinhas N."/>
        </authorList>
    </citation>
    <scope>NUCLEOTIDE SEQUENCE [LARGE SCALE GENOMIC DNA]</scope>
    <source>
        <strain evidence="9 11">24AIII</strain>
    </source>
</reference>
<comment type="caution">
    <text evidence="8">The sequence shown here is derived from an EMBL/GenBank/DDBJ whole genome shotgun (WGS) entry which is preliminary data.</text>
</comment>
<dbReference type="InterPro" id="IPR010432">
    <property type="entry name" value="RDD"/>
</dbReference>
<dbReference type="InterPro" id="IPR051791">
    <property type="entry name" value="Pra-immunoreactive"/>
</dbReference>
<evidence type="ECO:0000256" key="1">
    <source>
        <dbReference type="ARBA" id="ARBA00004651"/>
    </source>
</evidence>
<keyword evidence="5 6" id="KW-0472">Membrane</keyword>
<name>A0A1A0M618_MYCMU</name>
<comment type="subcellular location">
    <subcellularLocation>
        <location evidence="1">Cell membrane</location>
        <topology evidence="1">Multi-pass membrane protein</topology>
    </subcellularLocation>
</comment>
<evidence type="ECO:0000256" key="6">
    <source>
        <dbReference type="SAM" id="Phobius"/>
    </source>
</evidence>
<keyword evidence="3 6" id="KW-0812">Transmembrane</keyword>
<keyword evidence="4 6" id="KW-1133">Transmembrane helix</keyword>
<evidence type="ECO:0000256" key="2">
    <source>
        <dbReference type="ARBA" id="ARBA00022475"/>
    </source>
</evidence>
<accession>A0A1A0M618</accession>
<evidence type="ECO:0000313" key="11">
    <source>
        <dbReference type="Proteomes" id="UP000294929"/>
    </source>
</evidence>
<dbReference type="Proteomes" id="UP000294929">
    <property type="component" value="Unassembled WGS sequence"/>
</dbReference>
<dbReference type="Proteomes" id="UP000093962">
    <property type="component" value="Unassembled WGS sequence"/>
</dbReference>
<gene>
    <name evidence="8" type="ORF">A5642_28835</name>
    <name evidence="9" type="ORF">EUA03_02295</name>
</gene>
<dbReference type="AlphaFoldDB" id="A0A1A0M618"/>
<evidence type="ECO:0000256" key="4">
    <source>
        <dbReference type="ARBA" id="ARBA00022989"/>
    </source>
</evidence>
<dbReference type="EMBL" id="LZSF01000241">
    <property type="protein sequence ID" value="OBA80827.1"/>
    <property type="molecule type" value="Genomic_DNA"/>
</dbReference>
<proteinExistence type="predicted"/>
<dbReference type="OrthoDB" id="9793824at2"/>
<dbReference type="PANTHER" id="PTHR36115">
    <property type="entry name" value="PROLINE-RICH ANTIGEN HOMOLOG-RELATED"/>
    <property type="match status" value="1"/>
</dbReference>
<reference evidence="8 10" key="1">
    <citation type="submission" date="2016-06" db="EMBL/GenBank/DDBJ databases">
        <authorList>
            <person name="Kjaerup R.B."/>
            <person name="Dalgaard T.S."/>
            <person name="Juul-Madsen H.R."/>
        </authorList>
    </citation>
    <scope>NUCLEOTIDE SEQUENCE [LARGE SCALE GENOMIC DNA]</scope>
    <source>
        <strain evidence="8 10">1199456.5</strain>
    </source>
</reference>
<feature type="transmembrane region" description="Helical" evidence="6">
    <location>
        <begin position="123"/>
        <end position="141"/>
    </location>
</feature>
<sequence length="161" mass="17690">MRQDDLNYTPWWARVVASLIDRVPPLFVIIVGGLVERSQRVTKCLADQADYSIGPYCATGNSVAGVLIWLAGLVVAVLFMVWNHGYLQGTTGASLGKRVLHFQVIDEKTGEPVGFGRSVVRQLAHVVDAVPVFAGYLFPLWDAKRQTLADKIMSTVCVSTR</sequence>
<dbReference type="PANTHER" id="PTHR36115:SF6">
    <property type="entry name" value="PROLINE-RICH ANTIGEN HOMOLOG"/>
    <property type="match status" value="1"/>
</dbReference>
<evidence type="ECO:0000313" key="10">
    <source>
        <dbReference type="Proteomes" id="UP000093962"/>
    </source>
</evidence>
<dbReference type="GO" id="GO:0005886">
    <property type="term" value="C:plasma membrane"/>
    <property type="evidence" value="ECO:0007669"/>
    <property type="project" value="UniProtKB-SubCell"/>
</dbReference>
<evidence type="ECO:0000259" key="7">
    <source>
        <dbReference type="Pfam" id="PF06271"/>
    </source>
</evidence>
<dbReference type="Pfam" id="PF06271">
    <property type="entry name" value="RDD"/>
    <property type="match status" value="1"/>
</dbReference>
<organism evidence="8 10">
    <name type="scientific">Mycolicibacterium mucogenicum</name>
    <name type="common">Mycobacterium mucogenicum</name>
    <dbReference type="NCBI Taxonomy" id="56689"/>
    <lineage>
        <taxon>Bacteria</taxon>
        <taxon>Bacillati</taxon>
        <taxon>Actinomycetota</taxon>
        <taxon>Actinomycetes</taxon>
        <taxon>Mycobacteriales</taxon>
        <taxon>Mycobacteriaceae</taxon>
        <taxon>Mycolicibacterium</taxon>
    </lineage>
</organism>
<evidence type="ECO:0000313" key="8">
    <source>
        <dbReference type="EMBL" id="OBA80827.1"/>
    </source>
</evidence>
<feature type="transmembrane region" description="Helical" evidence="6">
    <location>
        <begin position="56"/>
        <end position="82"/>
    </location>
</feature>
<feature type="domain" description="RDD" evidence="7">
    <location>
        <begin position="8"/>
        <end position="153"/>
    </location>
</feature>
<evidence type="ECO:0000256" key="3">
    <source>
        <dbReference type="ARBA" id="ARBA00022692"/>
    </source>
</evidence>
<protein>
    <submittedName>
        <fullName evidence="9">RDD family protein</fullName>
    </submittedName>
</protein>
<dbReference type="RefSeq" id="WP_064860354.1">
    <property type="nucleotide sequence ID" value="NZ_JAPMJT010000002.1"/>
</dbReference>
<evidence type="ECO:0000256" key="5">
    <source>
        <dbReference type="ARBA" id="ARBA00023136"/>
    </source>
</evidence>
<evidence type="ECO:0000313" key="9">
    <source>
        <dbReference type="EMBL" id="TDK92933.1"/>
    </source>
</evidence>
<keyword evidence="2" id="KW-1003">Cell membrane</keyword>
<dbReference type="EMBL" id="SDLO01000002">
    <property type="protein sequence ID" value="TDK92933.1"/>
    <property type="molecule type" value="Genomic_DNA"/>
</dbReference>